<dbReference type="Pfam" id="PF14281">
    <property type="entry name" value="PDDEXK_4"/>
    <property type="match status" value="1"/>
</dbReference>
<dbReference type="InterPro" id="IPR029470">
    <property type="entry name" value="PDDEXK_4"/>
</dbReference>
<proteinExistence type="predicted"/>
<keyword evidence="2" id="KW-1185">Reference proteome</keyword>
<evidence type="ECO:0000313" key="1">
    <source>
        <dbReference type="EMBL" id="MFC3978062.1"/>
    </source>
</evidence>
<protein>
    <submittedName>
        <fullName evidence="1">PD-(D/E)XK nuclease family protein</fullName>
    </submittedName>
</protein>
<sequence>MKNIEPIKNLLNNVEQVVKYYDKTFETTGQAFSIFHACDIVRNEVVLHTRFIGYLLNPKAGHMQKDKFLKLFFDTLEIKESTEGFQVEIEKPIGRVNQETIEGGRIDIFISNPSKKLAFAIEVKIWAEEQENQLGRYFDYIQKTTNNANDNSVLFLTLFGEESKCEKMIDKYKKVSFADNIVNWIESCKLACIDQPIIRETLTQYSNAIKSLTHQNIDNHMNDEIINLITKDENSFKAFEALQNISSNVYSKFINSLVSNLRENENLKGLFEIEVPSKIEIKEDFSILFKRDDKTTPKIYLYWLNKGIVGIGMHGGGDDVEKPIREEMNSILKQRGFNNKCLNQGNSYRNWYCLAEVAELNGHPRLPSESWKLFNDDDLAEKIGEWVTFIYEAYQELTLHK</sequence>
<reference evidence="2" key="1">
    <citation type="journal article" date="2019" name="Int. J. Syst. Evol. Microbiol.">
        <title>The Global Catalogue of Microorganisms (GCM) 10K type strain sequencing project: providing services to taxonomists for standard genome sequencing and annotation.</title>
        <authorList>
            <consortium name="The Broad Institute Genomics Platform"/>
            <consortium name="The Broad Institute Genome Sequencing Center for Infectious Disease"/>
            <person name="Wu L."/>
            <person name="Ma J."/>
        </authorList>
    </citation>
    <scope>NUCLEOTIDE SEQUENCE [LARGE SCALE GENOMIC DNA]</scope>
    <source>
        <strain evidence="2">CECT 8551</strain>
    </source>
</reference>
<organism evidence="1 2">
    <name type="scientific">Belliella kenyensis</name>
    <dbReference type="NCBI Taxonomy" id="1472724"/>
    <lineage>
        <taxon>Bacteria</taxon>
        <taxon>Pseudomonadati</taxon>
        <taxon>Bacteroidota</taxon>
        <taxon>Cytophagia</taxon>
        <taxon>Cytophagales</taxon>
        <taxon>Cyclobacteriaceae</taxon>
        <taxon>Belliella</taxon>
    </lineage>
</organism>
<dbReference type="EMBL" id="JBHSAV010000092">
    <property type="protein sequence ID" value="MFC3978062.1"/>
    <property type="molecule type" value="Genomic_DNA"/>
</dbReference>
<name>A0ABV8EP89_9BACT</name>
<evidence type="ECO:0000313" key="2">
    <source>
        <dbReference type="Proteomes" id="UP001595766"/>
    </source>
</evidence>
<gene>
    <name evidence="1" type="ORF">ACFOUP_16885</name>
</gene>
<dbReference type="Proteomes" id="UP001595766">
    <property type="component" value="Unassembled WGS sequence"/>
</dbReference>
<dbReference type="RefSeq" id="WP_241296156.1">
    <property type="nucleotide sequence ID" value="NZ_JAKZGR010000012.1"/>
</dbReference>
<comment type="caution">
    <text evidence="1">The sequence shown here is derived from an EMBL/GenBank/DDBJ whole genome shotgun (WGS) entry which is preliminary data.</text>
</comment>
<accession>A0ABV8EP89</accession>